<proteinExistence type="predicted"/>
<evidence type="ECO:0000313" key="2">
    <source>
        <dbReference type="Proteomes" id="UP001153331"/>
    </source>
</evidence>
<evidence type="ECO:0000313" key="1">
    <source>
        <dbReference type="EMBL" id="KAJ8107952.1"/>
    </source>
</evidence>
<name>A0ACC2HY03_9PLEO</name>
<organism evidence="1 2">
    <name type="scientific">Boeremia exigua</name>
    <dbReference type="NCBI Taxonomy" id="749465"/>
    <lineage>
        <taxon>Eukaryota</taxon>
        <taxon>Fungi</taxon>
        <taxon>Dikarya</taxon>
        <taxon>Ascomycota</taxon>
        <taxon>Pezizomycotina</taxon>
        <taxon>Dothideomycetes</taxon>
        <taxon>Pleosporomycetidae</taxon>
        <taxon>Pleosporales</taxon>
        <taxon>Pleosporineae</taxon>
        <taxon>Didymellaceae</taxon>
        <taxon>Boeremia</taxon>
    </lineage>
</organism>
<protein>
    <submittedName>
        <fullName evidence="1">Uncharacterized protein</fullName>
    </submittedName>
</protein>
<gene>
    <name evidence="1" type="ORF">OPT61_g8511</name>
</gene>
<sequence>MSADTSKLRYIDIGINFTDPIFRGVYHDKQRHDDDFEDIIQRALDAGCKKFMVTGSDLAESQHAIEIAKAHPGLCFATVGVHPCSAKQFDEYPGGPGKLLEALRALATEAKQAGHAVAFGEFGLDYDRLFLTPKEQQLKYFEAQLEIAVEVQLPLFLHSRAASEDFERLLKARLEQLPKRGLVHSFTGTVEEMQRLVELGFDVGVNGCSMKTDENIDVVRQIPLERLQIETDGPWCEMRPSHASAKFLKDAPPLPKAVKKEKFVKGLMVKGRNEPATIPHVAYAIAQIKGITVEETKENDGSGPHANDFLFLQLASILLPVPHPRNLGTENDTEAILVVAWGGQVHHLDGAAGQTKGHGPEGALTRPVGDLVKGGPVAAVSLRTTIATSAFLPHVQRILHGALLSLLAGQWHFAARLLHRGRCSGVARDRGGRLHRRRIVGGAGRQEGGASSAERQQGCCGFGWPEISSEATAALGAAATHLAEPLRPRTVLSTACWRRVSKRVRWRVERRRGVALGAAAMKSMTVSRSARAPSDYPTKPYQVPSDRSHLPIDRDCIIEPVTSSLTPTKVSLNRQIANMTSRVPSICCIGYIGKHNNPLHISLFQTEERAPLEFQFLLSSCLDIFEARLPYKTADQDFGLLQAVDERLAMYGWLTNTGVKIVVVVDMEGRPATALDSKAATAVGLRDADLKPAFRALQTAYIKLLRNPFYNPDEHSPVTADAEHKIGSTQITSRSFIKEVKRIAEAWVPGVTNI</sequence>
<dbReference type="EMBL" id="JAPHNI010000830">
    <property type="protein sequence ID" value="KAJ8107952.1"/>
    <property type="molecule type" value="Genomic_DNA"/>
</dbReference>
<dbReference type="Proteomes" id="UP001153331">
    <property type="component" value="Unassembled WGS sequence"/>
</dbReference>
<reference evidence="1" key="1">
    <citation type="submission" date="2022-11" db="EMBL/GenBank/DDBJ databases">
        <title>Genome Sequence of Boeremia exigua.</title>
        <authorList>
            <person name="Buettner E."/>
        </authorList>
    </citation>
    <scope>NUCLEOTIDE SEQUENCE</scope>
    <source>
        <strain evidence="1">CU02</strain>
    </source>
</reference>
<comment type="caution">
    <text evidence="1">The sequence shown here is derived from an EMBL/GenBank/DDBJ whole genome shotgun (WGS) entry which is preliminary data.</text>
</comment>
<accession>A0ACC2HY03</accession>
<keyword evidence="2" id="KW-1185">Reference proteome</keyword>